<keyword evidence="1" id="KW-0732">Signal</keyword>
<evidence type="ECO:0000313" key="3">
    <source>
        <dbReference type="Proteomes" id="UP000660021"/>
    </source>
</evidence>
<accession>A0ABR7HU12</accession>
<comment type="caution">
    <text evidence="2">The sequence shown here is derived from an EMBL/GenBank/DDBJ whole genome shotgun (WGS) entry which is preliminary data.</text>
</comment>
<evidence type="ECO:0000256" key="1">
    <source>
        <dbReference type="SAM" id="SignalP"/>
    </source>
</evidence>
<organism evidence="2 3">
    <name type="scientific">Pseudoflavonifractor hominis</name>
    <dbReference type="NCBI Taxonomy" id="2763059"/>
    <lineage>
        <taxon>Bacteria</taxon>
        <taxon>Bacillati</taxon>
        <taxon>Bacillota</taxon>
        <taxon>Clostridia</taxon>
        <taxon>Eubacteriales</taxon>
        <taxon>Oscillospiraceae</taxon>
        <taxon>Pseudoflavonifractor</taxon>
    </lineage>
</organism>
<feature type="signal peptide" evidence="1">
    <location>
        <begin position="1"/>
        <end position="23"/>
    </location>
</feature>
<name>A0ABR7HU12_9FIRM</name>
<reference evidence="2 3" key="1">
    <citation type="submission" date="2020-08" db="EMBL/GenBank/DDBJ databases">
        <title>Genome public.</title>
        <authorList>
            <person name="Liu C."/>
            <person name="Sun Q."/>
        </authorList>
    </citation>
    <scope>NUCLEOTIDE SEQUENCE [LARGE SCALE GENOMIC DNA]</scope>
    <source>
        <strain evidence="2 3">New-38</strain>
    </source>
</reference>
<gene>
    <name evidence="2" type="ORF">H8S34_09180</name>
</gene>
<keyword evidence="3" id="KW-1185">Reference proteome</keyword>
<evidence type="ECO:0000313" key="2">
    <source>
        <dbReference type="EMBL" id="MBC5730999.1"/>
    </source>
</evidence>
<sequence>MKNAKGICLTLALCMGLSPVASAATSIQAAPNQSKIYVDGKEVRLSAYTIKQNNYFKLRDLAYVLSGSHKQFDVTWDNGMGAVKIVPNRAYSTAGHTLTSSAGAGKATPSFNTFLYGGKEIALTAYDIGGNNFVKLRDVGKLLNCSVEWDAAANAIVVDSSKGYTEESGLSQEAKKALQRVTYYGDRSKCTMSQKQMEAYGQKLLDECGDMYETPEETDVFLADLENNGNPYLVVSRPAPGIGAYAPVVYSYVNGKVQMLCDCWDGSASGGYVSWQKDGRVLYTEWETNDTTGWRNDISNKYYTFFNGELVEYTEPKEEEWGSEQASPTLYELCYPGFEESERCTNVIEAANALLEAGRGSVQTERGKMAAAMLEKLTSSNYANLAQAQLIDLNGDGMEELFVLDSFSANLYYWQNGKLMSKETGIWAGGALNWYLCRDTATGELGIEYESIGGGDFSGGSHTFYYLSHTTETTQAEYEAAAARNVRMEALGGDTVSVTNHRDETRAALQAMLK</sequence>
<protein>
    <recommendedName>
        <fullName evidence="4">Copper amine oxidase-like N-terminal domain-containing protein</fullName>
    </recommendedName>
</protein>
<dbReference type="Proteomes" id="UP000660021">
    <property type="component" value="Unassembled WGS sequence"/>
</dbReference>
<dbReference type="EMBL" id="JACOPR010000005">
    <property type="protein sequence ID" value="MBC5730999.1"/>
    <property type="molecule type" value="Genomic_DNA"/>
</dbReference>
<evidence type="ECO:0008006" key="4">
    <source>
        <dbReference type="Google" id="ProtNLM"/>
    </source>
</evidence>
<feature type="chain" id="PRO_5046029156" description="Copper amine oxidase-like N-terminal domain-containing protein" evidence="1">
    <location>
        <begin position="24"/>
        <end position="514"/>
    </location>
</feature>
<proteinExistence type="predicted"/>
<dbReference type="RefSeq" id="WP_186963796.1">
    <property type="nucleotide sequence ID" value="NZ_JACOPR010000005.1"/>
</dbReference>